<dbReference type="HOGENOM" id="CLU_1150652_0_0_4"/>
<name>F0F063_9NEIS</name>
<sequence>MPNHAHAVAAHCRFHYNAAIKLKGNPMINLYQRLNLPPTASRAEIEAALAQYHSELSDAEIRGVQEWLLVNEVRYRYDARLRQEQPSFFIPSQKQPAPAAPSHSGHGGYYTPKLYNPTVAAVLGILLSPIIGAWLHAINWRELGNEDAARQNMYVVYGTIVFGILSTLLYFFAAIEIPIMGWSIALGWFFSIGKNQIDFLRREAGNDYMRKKWSKVVKWIIFGILAYFFVYYFALYFLYTSGSLHPSVMEFIRKMLEEAARGAAAQP</sequence>
<reference evidence="2 3" key="1">
    <citation type="submission" date="2011-01" db="EMBL/GenBank/DDBJ databases">
        <authorList>
            <person name="Muzny D."/>
            <person name="Qin X."/>
            <person name="Deng J."/>
            <person name="Jiang H."/>
            <person name="Liu Y."/>
            <person name="Qu J."/>
            <person name="Song X.-Z."/>
            <person name="Zhang L."/>
            <person name="Thornton R."/>
            <person name="Coyle M."/>
            <person name="Francisco L."/>
            <person name="Jackson L."/>
            <person name="Javaid M."/>
            <person name="Korchina V."/>
            <person name="Kovar C."/>
            <person name="Mata R."/>
            <person name="Mathew T."/>
            <person name="Ngo R."/>
            <person name="Nguyen L."/>
            <person name="Nguyen N."/>
            <person name="Okwuonu G."/>
            <person name="Ongeri F."/>
            <person name="Pham C."/>
            <person name="Simmons D."/>
            <person name="Wilczek-Boney K."/>
            <person name="Hale W."/>
            <person name="Jakkamsetti A."/>
            <person name="Pham P."/>
            <person name="Ruth R."/>
            <person name="San Lucas F."/>
            <person name="Warren J."/>
            <person name="Zhang J."/>
            <person name="Zhao Z."/>
            <person name="Zhou C."/>
            <person name="Zhu D."/>
            <person name="Lee S."/>
            <person name="Bess C."/>
            <person name="Blankenburg K."/>
            <person name="Forbes L."/>
            <person name="Fu Q."/>
            <person name="Gubbala S."/>
            <person name="Hirani K."/>
            <person name="Jayaseelan J.C."/>
            <person name="Lara F."/>
            <person name="Munidasa M."/>
            <person name="Palculict T."/>
            <person name="Patil S."/>
            <person name="Pu L.-L."/>
            <person name="Saada N."/>
            <person name="Tang L."/>
            <person name="Weissenberger G."/>
            <person name="Zhu Y."/>
            <person name="Hemphill L."/>
            <person name="Shang Y."/>
            <person name="Youmans B."/>
            <person name="Ayvaz T."/>
            <person name="Ross M."/>
            <person name="Santibanez J."/>
            <person name="Aqrawi P."/>
            <person name="Gross S."/>
            <person name="Joshi V."/>
            <person name="Fowler G."/>
            <person name="Nazareth L."/>
            <person name="Reid J."/>
            <person name="Worley K."/>
            <person name="Petrosino J."/>
            <person name="Highlander S."/>
            <person name="Gibbs R."/>
        </authorList>
    </citation>
    <scope>NUCLEOTIDE SEQUENCE [LARGE SCALE GENOMIC DNA]</scope>
    <source>
        <strain evidence="2 3">ATCC 33394</strain>
    </source>
</reference>
<protein>
    <recommendedName>
        <fullName evidence="4">DnaJ domain protein</fullName>
    </recommendedName>
</protein>
<dbReference type="EMBL" id="AEWV01000023">
    <property type="protein sequence ID" value="EGC17097.1"/>
    <property type="molecule type" value="Genomic_DNA"/>
</dbReference>
<comment type="caution">
    <text evidence="2">The sequence shown here is derived from an EMBL/GenBank/DDBJ whole genome shotgun (WGS) entry which is preliminary data.</text>
</comment>
<gene>
    <name evidence="2" type="ORF">HMPREF9098_1497</name>
</gene>
<organism evidence="2 3">
    <name type="scientific">Kingella denitrificans ATCC 33394</name>
    <dbReference type="NCBI Taxonomy" id="888741"/>
    <lineage>
        <taxon>Bacteria</taxon>
        <taxon>Pseudomonadati</taxon>
        <taxon>Pseudomonadota</taxon>
        <taxon>Betaproteobacteria</taxon>
        <taxon>Neisseriales</taxon>
        <taxon>Neisseriaceae</taxon>
        <taxon>Kingella</taxon>
    </lineage>
</organism>
<evidence type="ECO:0000313" key="3">
    <source>
        <dbReference type="Proteomes" id="UP000004088"/>
    </source>
</evidence>
<proteinExistence type="predicted"/>
<accession>F0F063</accession>
<dbReference type="AlphaFoldDB" id="F0F063"/>
<feature type="transmembrane region" description="Helical" evidence="1">
    <location>
        <begin position="216"/>
        <end position="239"/>
    </location>
</feature>
<keyword evidence="1" id="KW-0472">Membrane</keyword>
<evidence type="ECO:0000256" key="1">
    <source>
        <dbReference type="SAM" id="Phobius"/>
    </source>
</evidence>
<dbReference type="Proteomes" id="UP000004088">
    <property type="component" value="Unassembled WGS sequence"/>
</dbReference>
<keyword evidence="3" id="KW-1185">Reference proteome</keyword>
<keyword evidence="1" id="KW-0812">Transmembrane</keyword>
<feature type="transmembrane region" description="Helical" evidence="1">
    <location>
        <begin position="152"/>
        <end position="173"/>
    </location>
</feature>
<feature type="transmembrane region" description="Helical" evidence="1">
    <location>
        <begin position="119"/>
        <end position="140"/>
    </location>
</feature>
<evidence type="ECO:0008006" key="4">
    <source>
        <dbReference type="Google" id="ProtNLM"/>
    </source>
</evidence>
<evidence type="ECO:0000313" key="2">
    <source>
        <dbReference type="EMBL" id="EGC17097.1"/>
    </source>
</evidence>
<keyword evidence="1" id="KW-1133">Transmembrane helix</keyword>